<dbReference type="EMBL" id="JAUEIE010000003">
    <property type="protein sequence ID" value="MDN0022368.1"/>
    <property type="molecule type" value="Genomic_DNA"/>
</dbReference>
<feature type="transmembrane region" description="Helical" evidence="1">
    <location>
        <begin position="6"/>
        <end position="24"/>
    </location>
</feature>
<dbReference type="EMBL" id="JAUEIF010000003">
    <property type="protein sequence ID" value="MDN0024967.1"/>
    <property type="molecule type" value="Genomic_DNA"/>
</dbReference>
<dbReference type="RefSeq" id="WP_273531744.1">
    <property type="nucleotide sequence ID" value="NZ_CALUKV010000010.1"/>
</dbReference>
<protein>
    <submittedName>
        <fullName evidence="3">Uncharacterized protein</fullName>
    </submittedName>
</protein>
<accession>A0AAW7JJ69</accession>
<keyword evidence="1" id="KW-0812">Transmembrane</keyword>
<reference evidence="3" key="1">
    <citation type="submission" date="2023-06" db="EMBL/GenBank/DDBJ databases">
        <authorList>
            <person name="Zeman M."/>
            <person name="Kubasova T."/>
            <person name="Jahodarova E."/>
            <person name="Nykrynova M."/>
            <person name="Rychlik I."/>
        </authorList>
    </citation>
    <scope>NUCLEOTIDE SEQUENCE</scope>
    <source>
        <strain evidence="3">ET15</strain>
        <strain evidence="2">ET37</strain>
    </source>
</reference>
<organism evidence="3 5">
    <name type="scientific">Leyella lascolaii</name>
    <dbReference type="NCBI Taxonomy" id="1776379"/>
    <lineage>
        <taxon>Bacteria</taxon>
        <taxon>Pseudomonadati</taxon>
        <taxon>Bacteroidota</taxon>
        <taxon>Bacteroidia</taxon>
        <taxon>Bacteroidales</taxon>
        <taxon>Prevotellaceae</taxon>
        <taxon>Leyella</taxon>
    </lineage>
</organism>
<dbReference type="Proteomes" id="UP001168478">
    <property type="component" value="Unassembled WGS sequence"/>
</dbReference>
<keyword evidence="1" id="KW-0472">Membrane</keyword>
<evidence type="ECO:0000313" key="4">
    <source>
        <dbReference type="Proteomes" id="UP001167831"/>
    </source>
</evidence>
<comment type="caution">
    <text evidence="3">The sequence shown here is derived from an EMBL/GenBank/DDBJ whole genome shotgun (WGS) entry which is preliminary data.</text>
</comment>
<dbReference type="Proteomes" id="UP001167831">
    <property type="component" value="Unassembled WGS sequence"/>
</dbReference>
<proteinExistence type="predicted"/>
<evidence type="ECO:0000313" key="3">
    <source>
        <dbReference type="EMBL" id="MDN0024967.1"/>
    </source>
</evidence>
<evidence type="ECO:0000313" key="2">
    <source>
        <dbReference type="EMBL" id="MDN0022368.1"/>
    </source>
</evidence>
<reference evidence="3" key="2">
    <citation type="submission" date="2023-08" db="EMBL/GenBank/DDBJ databases">
        <title>Identification and characterization of horizontal gene transfer across gut microbiota members of farm animals based on homology search.</title>
        <authorList>
            <person name="Schwarzerova J."/>
            <person name="Nykrynova M."/>
            <person name="Jureckova K."/>
            <person name="Cejkova D."/>
            <person name="Rychlik I."/>
        </authorList>
    </citation>
    <scope>NUCLEOTIDE SEQUENCE</scope>
    <source>
        <strain evidence="3">ET15</strain>
        <strain evidence="2">ET37</strain>
    </source>
</reference>
<gene>
    <name evidence="2" type="ORF">QVN81_04935</name>
    <name evidence="3" type="ORF">QVN84_05470</name>
</gene>
<dbReference type="AlphaFoldDB" id="A0AAW7JJ69"/>
<keyword evidence="1" id="KW-1133">Transmembrane helix</keyword>
<keyword evidence="4" id="KW-1185">Reference proteome</keyword>
<name>A0AAW7JJ69_9BACT</name>
<evidence type="ECO:0000313" key="5">
    <source>
        <dbReference type="Proteomes" id="UP001168478"/>
    </source>
</evidence>
<sequence>MNIYIITWIIIVGALALTFVFRAIENFRKECGNKEGDPHFFEISKDTELFYCPGDEYLADEQDCM</sequence>
<evidence type="ECO:0000256" key="1">
    <source>
        <dbReference type="SAM" id="Phobius"/>
    </source>
</evidence>